<feature type="signal peptide" evidence="1">
    <location>
        <begin position="1"/>
        <end position="36"/>
    </location>
</feature>
<dbReference type="OrthoDB" id="9770043at2"/>
<dbReference type="RefSeq" id="WP_128559564.1">
    <property type="nucleotide sequence ID" value="NZ_QUAK01000234.1"/>
</dbReference>
<dbReference type="Pfam" id="PF07995">
    <property type="entry name" value="GSDH"/>
    <property type="match status" value="1"/>
</dbReference>
<keyword evidence="4" id="KW-1185">Reference proteome</keyword>
<dbReference type="InterPro" id="IPR011042">
    <property type="entry name" value="6-blade_b-propeller_TolB-like"/>
</dbReference>
<evidence type="ECO:0000313" key="3">
    <source>
        <dbReference type="EMBL" id="RFU82578.1"/>
    </source>
</evidence>
<comment type="caution">
    <text evidence="3">The sequence shown here is derived from an EMBL/GenBank/DDBJ whole genome shotgun (WGS) entry which is preliminary data.</text>
</comment>
<feature type="chain" id="PRO_5016771575" description="Glucose/Sorbosone dehydrogenase domain-containing protein" evidence="1">
    <location>
        <begin position="37"/>
        <end position="712"/>
    </location>
</feature>
<evidence type="ECO:0000259" key="2">
    <source>
        <dbReference type="Pfam" id="PF07995"/>
    </source>
</evidence>
<sequence length="712" mass="77436">MSPSVPHVRPRKTSLLVQLLTCALFAAVLTAAPAGAAEAPADDAAAADAVTDPIPGKPVTSGLGLEVEEFAQLPKSEPRPGPVEDDRLIRHNRINYLTPFPGRSGRLAVADQNGTMYSLEKDGSGQHPYLDLYEEFSDAYYASRGLGTGFGYVTFDPDFRHNGRFYTVHTEKPELTEAEPDFSQPSGDGFHGVITEWTADDPSAGTFSGTHRELLRIGFNGQVHGIQQIDFNPTAGPGDTDHGLLYIAVGDGGKGSTTGDPQDRALPHGKLLRIDPRGHDSANGEYGIPAANPFVDEPGTLGETYAIGMRDPHRFSWDPRGSHRMFLSHVGEHAIESVYEVRAGDNYGWSEREGAFVFDKNATDPCAKILPLPDDDAKYGYTYPVAAYDHDPPADWDCKSDVGVGISGGYVYRGDELDALRGKYVFGDIVDGRLLYTDAADMRRAEPGGEQRLAQMYSLMVYDAKSGKRVSLQELAGDERVDLRFGQDAEGELYILSKANGKIWKVTGTRTFASCDTDGTTLTDVMGAEHWAPITPSKWRFEGGQAVLTEPGVERPGPRRPYEYAVLTTGPTYRNVRIDAEVRIDTPTDIDNRDVVVIFGHESDTRFGYAHLSQDNSIYPHNGVFTVDDADRLRVEDQWDGTTGAPPAISDAAWHRVEVVRCGDTGETAVYLDGSSYPLMTAVSARPGDGRIGFGSFDNAGRIRGLKVSGKS</sequence>
<dbReference type="Proteomes" id="UP000263094">
    <property type="component" value="Unassembled WGS sequence"/>
</dbReference>
<gene>
    <name evidence="3" type="ORF">DY218_31515</name>
</gene>
<dbReference type="InterPro" id="IPR011041">
    <property type="entry name" value="Quinoprot_gluc/sorb_DH_b-prop"/>
</dbReference>
<accession>A0A372LV84</accession>
<dbReference type="SUPFAM" id="SSF50952">
    <property type="entry name" value="Soluble quinoprotein glucose dehydrogenase"/>
    <property type="match status" value="1"/>
</dbReference>
<protein>
    <recommendedName>
        <fullName evidence="2">Glucose/Sorbosone dehydrogenase domain-containing protein</fullName>
    </recommendedName>
</protein>
<dbReference type="Gene3D" id="2.60.120.560">
    <property type="entry name" value="Exo-inulinase, domain 1"/>
    <property type="match status" value="1"/>
</dbReference>
<keyword evidence="1" id="KW-0732">Signal</keyword>
<dbReference type="InterPro" id="IPR012938">
    <property type="entry name" value="Glc/Sorbosone_DH"/>
</dbReference>
<dbReference type="PANTHER" id="PTHR19328">
    <property type="entry name" value="HEDGEHOG-INTERACTING PROTEIN"/>
    <property type="match status" value="1"/>
</dbReference>
<proteinExistence type="predicted"/>
<dbReference type="PANTHER" id="PTHR19328:SF13">
    <property type="entry name" value="HIPL1 PROTEIN"/>
    <property type="match status" value="1"/>
</dbReference>
<name>A0A372LV84_9ACTN</name>
<dbReference type="Gene3D" id="2.120.10.30">
    <property type="entry name" value="TolB, C-terminal domain"/>
    <property type="match status" value="1"/>
</dbReference>
<organism evidence="3 4">
    <name type="scientific">Streptomyces triticagri</name>
    <dbReference type="NCBI Taxonomy" id="2293568"/>
    <lineage>
        <taxon>Bacteria</taxon>
        <taxon>Bacillati</taxon>
        <taxon>Actinomycetota</taxon>
        <taxon>Actinomycetes</taxon>
        <taxon>Kitasatosporales</taxon>
        <taxon>Streptomycetaceae</taxon>
        <taxon>Streptomyces</taxon>
    </lineage>
</organism>
<feature type="domain" description="Glucose/Sorbosone dehydrogenase" evidence="2">
    <location>
        <begin position="105"/>
        <end position="441"/>
    </location>
</feature>
<evidence type="ECO:0000256" key="1">
    <source>
        <dbReference type="SAM" id="SignalP"/>
    </source>
</evidence>
<dbReference type="AlphaFoldDB" id="A0A372LV84"/>
<reference evidence="3 4" key="1">
    <citation type="submission" date="2018-08" db="EMBL/GenBank/DDBJ databases">
        <title>Isolation, diversity and antifungal activity of Actinobacteria from wheat.</title>
        <authorList>
            <person name="Han C."/>
        </authorList>
    </citation>
    <scope>NUCLEOTIDE SEQUENCE [LARGE SCALE GENOMIC DNA]</scope>
    <source>
        <strain evidence="3 4">NEAU-YY421</strain>
    </source>
</reference>
<evidence type="ECO:0000313" key="4">
    <source>
        <dbReference type="Proteomes" id="UP000263094"/>
    </source>
</evidence>
<dbReference type="EMBL" id="QUAK01000234">
    <property type="protein sequence ID" value="RFU82578.1"/>
    <property type="molecule type" value="Genomic_DNA"/>
</dbReference>